<dbReference type="AlphaFoldDB" id="A0A0M0LA93"/>
<feature type="compositionally biased region" description="Basic and acidic residues" evidence="8">
    <location>
        <begin position="244"/>
        <end position="261"/>
    </location>
</feature>
<dbReference type="InterPro" id="IPR036737">
    <property type="entry name" value="OmpA-like_sf"/>
</dbReference>
<evidence type="ECO:0000256" key="6">
    <source>
        <dbReference type="ARBA" id="ARBA00023136"/>
    </source>
</evidence>
<dbReference type="STRING" id="263475.AMD00_20350"/>
<keyword evidence="11" id="KW-0282">Flagellum</keyword>
<dbReference type="CDD" id="cd07185">
    <property type="entry name" value="OmpA_C-like"/>
    <property type="match status" value="1"/>
</dbReference>
<dbReference type="GO" id="GO:0005886">
    <property type="term" value="C:plasma membrane"/>
    <property type="evidence" value="ECO:0007669"/>
    <property type="project" value="UniProtKB-SubCell"/>
</dbReference>
<dbReference type="SUPFAM" id="SSF103088">
    <property type="entry name" value="OmpA-like"/>
    <property type="match status" value="1"/>
</dbReference>
<dbReference type="Gene3D" id="3.30.1330.60">
    <property type="entry name" value="OmpA-like domain"/>
    <property type="match status" value="1"/>
</dbReference>
<accession>A0A0M0LA93</accession>
<evidence type="ECO:0000256" key="9">
    <source>
        <dbReference type="SAM" id="Phobius"/>
    </source>
</evidence>
<keyword evidence="11" id="KW-0966">Cell projection</keyword>
<keyword evidence="3" id="KW-1003">Cell membrane</keyword>
<sequence length="261" mass="29404">MAKRSKRRKKHEEHTDESWLIPYADILTLLLALFIVLFASSTVDVQKMQQLSTVFSSIFDSGEGVFEQPSPVEPQKPESAEKDSDSAYLEDQEALSQIKGNVDEFIAVNELEKQFATKLTDEGLLVTIRDSILFDPGKANVKDEYQNIAKELSKLLVFDPPRHVIITGYTDDVPMNNAEFASNWELSVMRAVNFLKLVVDENVKLDPAFFSAKGYGENEPVASNKTDEGRSKNRRVEVLIQPLVKKEDTNTNEKETSAKSE</sequence>
<evidence type="ECO:0000256" key="7">
    <source>
        <dbReference type="PROSITE-ProRule" id="PRU00473"/>
    </source>
</evidence>
<feature type="region of interest" description="Disordered" evidence="8">
    <location>
        <begin position="65"/>
        <end position="86"/>
    </location>
</feature>
<dbReference type="PROSITE" id="PS51123">
    <property type="entry name" value="OMPA_2"/>
    <property type="match status" value="1"/>
</dbReference>
<evidence type="ECO:0000256" key="1">
    <source>
        <dbReference type="ARBA" id="ARBA00004162"/>
    </source>
</evidence>
<feature type="region of interest" description="Disordered" evidence="8">
    <location>
        <begin position="242"/>
        <end position="261"/>
    </location>
</feature>
<reference evidence="12" key="1">
    <citation type="submission" date="2015-08" db="EMBL/GenBank/DDBJ databases">
        <title>Fjat-10028 dsm 16317.</title>
        <authorList>
            <person name="Liu B."/>
            <person name="Wang J."/>
            <person name="Zhu Y."/>
            <person name="Liu G."/>
            <person name="Chen Q."/>
            <person name="Chen Z."/>
            <person name="Lan J."/>
            <person name="Che J."/>
            <person name="Ge C."/>
            <person name="Shi H."/>
            <person name="Pan Z."/>
            <person name="Liu X."/>
        </authorList>
    </citation>
    <scope>NUCLEOTIDE SEQUENCE [LARGE SCALE GENOMIC DNA]</scope>
    <source>
        <strain evidence="12">DSM 16317</strain>
    </source>
</reference>
<feature type="transmembrane region" description="Helical" evidence="9">
    <location>
        <begin position="20"/>
        <end position="39"/>
    </location>
</feature>
<feature type="domain" description="OmpA-like" evidence="10">
    <location>
        <begin position="121"/>
        <end position="244"/>
    </location>
</feature>
<evidence type="ECO:0000256" key="2">
    <source>
        <dbReference type="ARBA" id="ARBA00008914"/>
    </source>
</evidence>
<evidence type="ECO:0000256" key="8">
    <source>
        <dbReference type="SAM" id="MobiDB-lite"/>
    </source>
</evidence>
<evidence type="ECO:0000259" key="10">
    <source>
        <dbReference type="PROSITE" id="PS51123"/>
    </source>
</evidence>
<dbReference type="RefSeq" id="WP_053418830.1">
    <property type="nucleotide sequence ID" value="NZ_LILB01000008.1"/>
</dbReference>
<keyword evidence="6 7" id="KW-0472">Membrane</keyword>
<keyword evidence="12" id="KW-1185">Reference proteome</keyword>
<comment type="subcellular location">
    <subcellularLocation>
        <location evidence="1">Cell membrane</location>
        <topology evidence="1">Single-pass membrane protein</topology>
    </subcellularLocation>
</comment>
<comment type="caution">
    <text evidence="11">The sequence shown here is derived from an EMBL/GenBank/DDBJ whole genome shotgun (WGS) entry which is preliminary data.</text>
</comment>
<dbReference type="Proteomes" id="UP000036867">
    <property type="component" value="Unassembled WGS sequence"/>
</dbReference>
<evidence type="ECO:0000256" key="5">
    <source>
        <dbReference type="ARBA" id="ARBA00022989"/>
    </source>
</evidence>
<dbReference type="InterPro" id="IPR025713">
    <property type="entry name" value="MotB-like_N_dom"/>
</dbReference>
<dbReference type="GeneID" id="301138452"/>
<protein>
    <submittedName>
        <fullName evidence="11">Flagellar motor protein MotB</fullName>
    </submittedName>
</protein>
<proteinExistence type="inferred from homology"/>
<dbReference type="Pfam" id="PF13677">
    <property type="entry name" value="MotB_plug"/>
    <property type="match status" value="1"/>
</dbReference>
<dbReference type="InterPro" id="IPR006665">
    <property type="entry name" value="OmpA-like"/>
</dbReference>
<dbReference type="InterPro" id="IPR050330">
    <property type="entry name" value="Bact_OuterMem_StrucFunc"/>
</dbReference>
<dbReference type="PANTHER" id="PTHR30329:SF21">
    <property type="entry name" value="LIPOPROTEIN YIAD-RELATED"/>
    <property type="match status" value="1"/>
</dbReference>
<keyword evidence="5 9" id="KW-1133">Transmembrane helix</keyword>
<name>A0A0M0LA93_9BACL</name>
<organism evidence="11 12">
    <name type="scientific">Viridibacillus arvi</name>
    <dbReference type="NCBI Taxonomy" id="263475"/>
    <lineage>
        <taxon>Bacteria</taxon>
        <taxon>Bacillati</taxon>
        <taxon>Bacillota</taxon>
        <taxon>Bacilli</taxon>
        <taxon>Bacillales</taxon>
        <taxon>Caryophanaceae</taxon>
        <taxon>Viridibacillus</taxon>
    </lineage>
</organism>
<evidence type="ECO:0000256" key="4">
    <source>
        <dbReference type="ARBA" id="ARBA00022692"/>
    </source>
</evidence>
<comment type="similarity">
    <text evidence="2">Belongs to the MotB family.</text>
</comment>
<dbReference type="EMBL" id="LILB01000008">
    <property type="protein sequence ID" value="KOO47959.1"/>
    <property type="molecule type" value="Genomic_DNA"/>
</dbReference>
<dbReference type="OrthoDB" id="9815217at2"/>
<evidence type="ECO:0000313" key="11">
    <source>
        <dbReference type="EMBL" id="KOO47959.1"/>
    </source>
</evidence>
<evidence type="ECO:0000256" key="3">
    <source>
        <dbReference type="ARBA" id="ARBA00022475"/>
    </source>
</evidence>
<dbReference type="PANTHER" id="PTHR30329">
    <property type="entry name" value="STATOR ELEMENT OF FLAGELLAR MOTOR COMPLEX"/>
    <property type="match status" value="1"/>
</dbReference>
<dbReference type="Pfam" id="PF00691">
    <property type="entry name" value="OmpA"/>
    <property type="match status" value="1"/>
</dbReference>
<dbReference type="PATRIC" id="fig|263475.3.peg.2912"/>
<evidence type="ECO:0000313" key="12">
    <source>
        <dbReference type="Proteomes" id="UP000036867"/>
    </source>
</evidence>
<feature type="compositionally biased region" description="Basic and acidic residues" evidence="8">
    <location>
        <begin position="75"/>
        <end position="85"/>
    </location>
</feature>
<keyword evidence="4 9" id="KW-0812">Transmembrane</keyword>
<dbReference type="NCBIfam" id="NF005831">
    <property type="entry name" value="PRK07734.1"/>
    <property type="match status" value="1"/>
</dbReference>
<keyword evidence="11" id="KW-0969">Cilium</keyword>
<gene>
    <name evidence="11" type="ORF">AMD00_20350</name>
</gene>